<dbReference type="InterPro" id="IPR000525">
    <property type="entry name" value="Initiator_Rep_WH1"/>
</dbReference>
<proteinExistence type="inferred from homology"/>
<dbReference type="Gene3D" id="1.10.10.10">
    <property type="entry name" value="Winged helix-like DNA-binding domain superfamily/Winged helix DNA-binding domain"/>
    <property type="match status" value="2"/>
</dbReference>
<dbReference type="EMBL" id="FNMV01000027">
    <property type="protein sequence ID" value="SDY06428.1"/>
    <property type="molecule type" value="Genomic_DNA"/>
</dbReference>
<accession>A0A1H3GUW3</accession>
<keyword evidence="4" id="KW-1185">Reference proteome</keyword>
<name>A0A1H3GUW3_9FLAO</name>
<dbReference type="GO" id="GO:0003887">
    <property type="term" value="F:DNA-directed DNA polymerase activity"/>
    <property type="evidence" value="ECO:0007669"/>
    <property type="project" value="InterPro"/>
</dbReference>
<protein>
    <submittedName>
        <fullName evidence="3">Initiator Replication protein</fullName>
    </submittedName>
</protein>
<evidence type="ECO:0000313" key="4">
    <source>
        <dbReference type="Proteomes" id="UP000198569"/>
    </source>
</evidence>
<gene>
    <name evidence="3" type="ORF">SAMN05444338_12713</name>
</gene>
<dbReference type="InterPro" id="IPR036390">
    <property type="entry name" value="WH_DNA-bd_sf"/>
</dbReference>
<dbReference type="SUPFAM" id="SSF46785">
    <property type="entry name" value="Winged helix' DNA-binding domain"/>
    <property type="match status" value="2"/>
</dbReference>
<dbReference type="GO" id="GO:0006270">
    <property type="term" value="P:DNA replication initiation"/>
    <property type="evidence" value="ECO:0007669"/>
    <property type="project" value="InterPro"/>
</dbReference>
<comment type="similarity">
    <text evidence="1">Belongs to the initiator RepB protein family.</text>
</comment>
<feature type="domain" description="Initiator Rep protein WH1" evidence="2">
    <location>
        <begin position="12"/>
        <end position="151"/>
    </location>
</feature>
<dbReference type="STRING" id="229203.SAMN05444338_12713"/>
<reference evidence="4" key="1">
    <citation type="submission" date="2016-10" db="EMBL/GenBank/DDBJ databases">
        <authorList>
            <person name="Varghese N."/>
            <person name="Submissions S."/>
        </authorList>
    </citation>
    <scope>NUCLEOTIDE SEQUENCE [LARGE SCALE GENOMIC DNA]</scope>
    <source>
        <strain evidence="4">DSM 15718</strain>
    </source>
</reference>
<dbReference type="InterPro" id="IPR036388">
    <property type="entry name" value="WH-like_DNA-bd_sf"/>
</dbReference>
<dbReference type="Pfam" id="PF21205">
    <property type="entry name" value="Rep3_C"/>
    <property type="match status" value="1"/>
</dbReference>
<dbReference type="OrthoDB" id="1428208at2"/>
<evidence type="ECO:0000256" key="1">
    <source>
        <dbReference type="ARBA" id="ARBA00038283"/>
    </source>
</evidence>
<evidence type="ECO:0000313" key="3">
    <source>
        <dbReference type="EMBL" id="SDY06428.1"/>
    </source>
</evidence>
<dbReference type="AlphaFoldDB" id="A0A1H3GUW3"/>
<dbReference type="Pfam" id="PF01051">
    <property type="entry name" value="Rep3_N"/>
    <property type="match status" value="1"/>
</dbReference>
<dbReference type="Proteomes" id="UP000198569">
    <property type="component" value="Unassembled WGS sequence"/>
</dbReference>
<sequence>MELSRVTDEALVKQHNTITSGRYDFSACQLDVLFMLLATLNEEDEMGKEYHIRVKDIELITGRKWNYQQLKDGNENLLSRVFEIQMPKGLKQIVLFNEVQYLDGTGSFYMKINESARPYFFDLKNNFTLLELKSVLSCTSKHAKRIYSLCCQWRGTGGQRFDLGEFKEMLGLKDPKGKQAEQYSKVSMFKSEVLDRAKKQINENTNITFDYELKKIRGRAFDTIIIYCGATKPNLAQMEIDFRGDIEKQKKNAELLQKIENIKAIGIRDDLAELWAVKYWKEFVSEKNNLIEQMQKGKAIENKAAYLAGVFKKKGHV</sequence>
<evidence type="ECO:0000259" key="2">
    <source>
        <dbReference type="Pfam" id="PF01051"/>
    </source>
</evidence>
<organism evidence="3 4">
    <name type="scientific">Flavobacterium degerlachei</name>
    <dbReference type="NCBI Taxonomy" id="229203"/>
    <lineage>
        <taxon>Bacteria</taxon>
        <taxon>Pseudomonadati</taxon>
        <taxon>Bacteroidota</taxon>
        <taxon>Flavobacteriia</taxon>
        <taxon>Flavobacteriales</taxon>
        <taxon>Flavobacteriaceae</taxon>
        <taxon>Flavobacterium</taxon>
    </lineage>
</organism>
<dbReference type="RefSeq" id="WP_091435338.1">
    <property type="nucleotide sequence ID" value="NZ_FNMV01000027.1"/>
</dbReference>